<organism evidence="2">
    <name type="scientific">Oryza meridionalis</name>
    <dbReference type="NCBI Taxonomy" id="40149"/>
    <lineage>
        <taxon>Eukaryota</taxon>
        <taxon>Viridiplantae</taxon>
        <taxon>Streptophyta</taxon>
        <taxon>Embryophyta</taxon>
        <taxon>Tracheophyta</taxon>
        <taxon>Spermatophyta</taxon>
        <taxon>Magnoliopsida</taxon>
        <taxon>Liliopsida</taxon>
        <taxon>Poales</taxon>
        <taxon>Poaceae</taxon>
        <taxon>BOP clade</taxon>
        <taxon>Oryzoideae</taxon>
        <taxon>Oryzeae</taxon>
        <taxon>Oryzinae</taxon>
        <taxon>Oryza</taxon>
    </lineage>
</organism>
<sequence>MPHATSAKPPSKTTEGVKLHRSHPRKVLFTATPPPAGEKGGRSDSDAAQVRHQFRPSQLKFRPSLLSSCPSHLFTISNRVRHFEEKDDEIVPQVKDGQKRQLHDCIRN</sequence>
<proteinExistence type="predicted"/>
<evidence type="ECO:0000313" key="2">
    <source>
        <dbReference type="EnsemblPlants" id="OMERI07G23280.1"/>
    </source>
</evidence>
<feature type="region of interest" description="Disordered" evidence="1">
    <location>
        <begin position="1"/>
        <end position="56"/>
    </location>
</feature>
<dbReference type="HOGENOM" id="CLU_2201201_0_0_1"/>
<name>A0A0E0EGB0_9ORYZ</name>
<dbReference type="Proteomes" id="UP000008021">
    <property type="component" value="Chromosome 7"/>
</dbReference>
<dbReference type="EnsemblPlants" id="OMERI07G23280.1">
    <property type="protein sequence ID" value="OMERI07G23280.1"/>
    <property type="gene ID" value="OMERI07G23280"/>
</dbReference>
<reference evidence="2" key="2">
    <citation type="submission" date="2018-05" db="EMBL/GenBank/DDBJ databases">
        <title>OmerRS3 (Oryza meridionalis Reference Sequence Version 3).</title>
        <authorList>
            <person name="Zhang J."/>
            <person name="Kudrna D."/>
            <person name="Lee S."/>
            <person name="Talag J."/>
            <person name="Welchert J."/>
            <person name="Wing R.A."/>
        </authorList>
    </citation>
    <scope>NUCLEOTIDE SEQUENCE [LARGE SCALE GENOMIC DNA]</scope>
    <source>
        <strain evidence="2">cv. OR44</strain>
    </source>
</reference>
<evidence type="ECO:0000313" key="3">
    <source>
        <dbReference type="Proteomes" id="UP000008021"/>
    </source>
</evidence>
<dbReference type="AlphaFoldDB" id="A0A0E0EGB0"/>
<accession>A0A0E0EGB0</accession>
<dbReference type="Gramene" id="OMERI07G23280.1">
    <property type="protein sequence ID" value="OMERI07G23280.1"/>
    <property type="gene ID" value="OMERI07G23280"/>
</dbReference>
<evidence type="ECO:0000256" key="1">
    <source>
        <dbReference type="SAM" id="MobiDB-lite"/>
    </source>
</evidence>
<protein>
    <submittedName>
        <fullName evidence="2">Uncharacterized protein</fullName>
    </submittedName>
</protein>
<keyword evidence="3" id="KW-1185">Reference proteome</keyword>
<reference evidence="2" key="1">
    <citation type="submission" date="2015-04" db="UniProtKB">
        <authorList>
            <consortium name="EnsemblPlants"/>
        </authorList>
    </citation>
    <scope>IDENTIFICATION</scope>
</reference>